<accession>A0A9P5ADX1</accession>
<reference evidence="2" key="1">
    <citation type="journal article" date="2017" name="Mycologia">
        <title>Fusarium algeriense, sp. nov., a novel toxigenic crown rot pathogen of durum wheat from Algeria is nested in the Fusarium burgessii species complex.</title>
        <authorList>
            <person name="Laraba I."/>
            <person name="Keddad A."/>
            <person name="Boureghda H."/>
            <person name="Abdallah N."/>
            <person name="Vaughan M.M."/>
            <person name="Proctor R.H."/>
            <person name="Busman M."/>
            <person name="O'Donnell K."/>
        </authorList>
    </citation>
    <scope>NUCLEOTIDE SEQUENCE</scope>
    <source>
        <strain evidence="2">NRRL 25174</strain>
    </source>
</reference>
<organism evidence="2 3">
    <name type="scientific">Fusarium beomiforme</name>
    <dbReference type="NCBI Taxonomy" id="44412"/>
    <lineage>
        <taxon>Eukaryota</taxon>
        <taxon>Fungi</taxon>
        <taxon>Dikarya</taxon>
        <taxon>Ascomycota</taxon>
        <taxon>Pezizomycotina</taxon>
        <taxon>Sordariomycetes</taxon>
        <taxon>Hypocreomycetidae</taxon>
        <taxon>Hypocreales</taxon>
        <taxon>Nectriaceae</taxon>
        <taxon>Fusarium</taxon>
        <taxon>Fusarium burgessii species complex</taxon>
    </lineage>
</organism>
<dbReference type="GO" id="GO:0070626">
    <property type="term" value="F:(S)-2-(5-amino-1-(5-phospho-D-ribosyl)imidazole-4-carboxamido) succinate lyase (fumarate-forming) activity"/>
    <property type="evidence" value="ECO:0007669"/>
    <property type="project" value="TreeGrafter"/>
</dbReference>
<gene>
    <name evidence="2" type="ORF">FBEOM_10007</name>
</gene>
<keyword evidence="1 2" id="KW-0456">Lyase</keyword>
<dbReference type="SUPFAM" id="SSF48557">
    <property type="entry name" value="L-aspartase-like"/>
    <property type="match status" value="1"/>
</dbReference>
<sequence>MNTPYLNDIERLFGRESRITIWRKLWYWLAQSQRHLGLMYVHPWSSELQHIDGRSLEQLRQCMVVIKSQTNDLFLKELTSDHKLDLRAQYHLVAQRDAPLSSPWLNLGVLPEYILENTEQILMRDALDIMNPKLAMVLNRLRDFATKNKSVNCVMFESDLDKRAWVTTIGERVAAWSGMLLPILTAFESTRLEIGSAGSQPITASEQHSLDYCDKLSMVQLFGGDRSKCEMLNELLRQEMGFNQCHARNYLEYRRRINALLGSACEILGKQVLQIVDDLNHFDANDQMVEKRPRRDKQPATARYPLLSQMLPLNVILKAADPKWRQSGHLKRTAIALIDASTSFQNPQVSKTEGIDDYIMARMFKHAARVVSVLDSIIQSLYCDSMSAHNLLYCELPFMISGPVIDMMVVKGVNRADVQQEFQRFAMLACARPEVMLPGSFYGRLSSPPFDRFRAEIQQIISSVRNTEKSSRRVDEICGERSELTKKLKPYVAYIEEIMSNAISNPGVRESEGG</sequence>
<dbReference type="OrthoDB" id="9978720at2759"/>
<proteinExistence type="predicted"/>
<evidence type="ECO:0000256" key="1">
    <source>
        <dbReference type="ARBA" id="ARBA00023239"/>
    </source>
</evidence>
<dbReference type="InterPro" id="IPR024083">
    <property type="entry name" value="Fumarase/histidase_N"/>
</dbReference>
<protein>
    <submittedName>
        <fullName evidence="2">Adenylosuccinate lyase</fullName>
    </submittedName>
</protein>
<evidence type="ECO:0000313" key="3">
    <source>
        <dbReference type="Proteomes" id="UP000730481"/>
    </source>
</evidence>
<dbReference type="Gene3D" id="1.10.275.10">
    <property type="entry name" value="Fumarase/aspartase (N-terminal domain)"/>
    <property type="match status" value="1"/>
</dbReference>
<dbReference type="EMBL" id="PVQB02000516">
    <property type="protein sequence ID" value="KAF4336142.1"/>
    <property type="molecule type" value="Genomic_DNA"/>
</dbReference>
<dbReference type="GO" id="GO:0005829">
    <property type="term" value="C:cytosol"/>
    <property type="evidence" value="ECO:0007669"/>
    <property type="project" value="TreeGrafter"/>
</dbReference>
<evidence type="ECO:0000313" key="2">
    <source>
        <dbReference type="EMBL" id="KAF4336142.1"/>
    </source>
</evidence>
<dbReference type="GO" id="GO:0004018">
    <property type="term" value="F:N6-(1,2-dicarboxyethyl)AMP AMP-lyase (fumarate-forming) activity"/>
    <property type="evidence" value="ECO:0007669"/>
    <property type="project" value="TreeGrafter"/>
</dbReference>
<dbReference type="Proteomes" id="UP000730481">
    <property type="component" value="Unassembled WGS sequence"/>
</dbReference>
<dbReference type="InterPro" id="IPR008948">
    <property type="entry name" value="L-Aspartase-like"/>
</dbReference>
<reference evidence="2" key="2">
    <citation type="submission" date="2020-02" db="EMBL/GenBank/DDBJ databases">
        <title>Identification and distribution of gene clusters putatively required for synthesis of sphingolipid metabolism inhibitors in phylogenetically diverse species of the filamentous fungus Fusarium.</title>
        <authorList>
            <person name="Kim H.-S."/>
            <person name="Busman M."/>
            <person name="Brown D.W."/>
            <person name="Divon H."/>
            <person name="Uhlig S."/>
            <person name="Proctor R.H."/>
        </authorList>
    </citation>
    <scope>NUCLEOTIDE SEQUENCE</scope>
    <source>
        <strain evidence="2">NRRL 25174</strain>
    </source>
</reference>
<comment type="caution">
    <text evidence="2">The sequence shown here is derived from an EMBL/GenBank/DDBJ whole genome shotgun (WGS) entry which is preliminary data.</text>
</comment>
<dbReference type="Gene3D" id="1.20.200.10">
    <property type="entry name" value="Fumarase/aspartase (Central domain)"/>
    <property type="match status" value="1"/>
</dbReference>
<name>A0A9P5ADX1_9HYPO</name>
<dbReference type="PANTHER" id="PTHR43172:SF1">
    <property type="entry name" value="ADENYLOSUCCINATE LYASE"/>
    <property type="match status" value="1"/>
</dbReference>
<dbReference type="PANTHER" id="PTHR43172">
    <property type="entry name" value="ADENYLOSUCCINATE LYASE"/>
    <property type="match status" value="1"/>
</dbReference>
<keyword evidence="3" id="KW-1185">Reference proteome</keyword>
<dbReference type="GO" id="GO:0044208">
    <property type="term" value="P:'de novo' AMP biosynthetic process"/>
    <property type="evidence" value="ECO:0007669"/>
    <property type="project" value="TreeGrafter"/>
</dbReference>
<dbReference type="AlphaFoldDB" id="A0A9P5ADX1"/>